<evidence type="ECO:0000313" key="2">
    <source>
        <dbReference type="EMBL" id="KAJ1364518.1"/>
    </source>
</evidence>
<protein>
    <submittedName>
        <fullName evidence="2">Uncharacterized protein</fullName>
    </submittedName>
</protein>
<keyword evidence="1" id="KW-0812">Transmembrane</keyword>
<dbReference type="AlphaFoldDB" id="A0AAD5MYI4"/>
<evidence type="ECO:0000256" key="1">
    <source>
        <dbReference type="SAM" id="Phobius"/>
    </source>
</evidence>
<reference evidence="2" key="1">
    <citation type="submission" date="2021-06" db="EMBL/GenBank/DDBJ databases">
        <title>Parelaphostrongylus tenuis whole genome reference sequence.</title>
        <authorList>
            <person name="Garwood T.J."/>
            <person name="Larsen P.A."/>
            <person name="Fountain-Jones N.M."/>
            <person name="Garbe J.R."/>
            <person name="Macchietto M.G."/>
            <person name="Kania S.A."/>
            <person name="Gerhold R.W."/>
            <person name="Richards J.E."/>
            <person name="Wolf T.M."/>
        </authorList>
    </citation>
    <scope>NUCLEOTIDE SEQUENCE</scope>
    <source>
        <strain evidence="2">MNPRO001-30</strain>
        <tissue evidence="2">Meninges</tissue>
    </source>
</reference>
<name>A0AAD5MYI4_PARTN</name>
<evidence type="ECO:0000313" key="3">
    <source>
        <dbReference type="Proteomes" id="UP001196413"/>
    </source>
</evidence>
<accession>A0AAD5MYI4</accession>
<gene>
    <name evidence="2" type="ORF">KIN20_024639</name>
</gene>
<keyword evidence="1" id="KW-0472">Membrane</keyword>
<dbReference type="EMBL" id="JAHQIW010004999">
    <property type="protein sequence ID" value="KAJ1364518.1"/>
    <property type="molecule type" value="Genomic_DNA"/>
</dbReference>
<comment type="caution">
    <text evidence="2">The sequence shown here is derived from an EMBL/GenBank/DDBJ whole genome shotgun (WGS) entry which is preliminary data.</text>
</comment>
<proteinExistence type="predicted"/>
<dbReference type="Proteomes" id="UP001196413">
    <property type="component" value="Unassembled WGS sequence"/>
</dbReference>
<organism evidence="2 3">
    <name type="scientific">Parelaphostrongylus tenuis</name>
    <name type="common">Meningeal worm</name>
    <dbReference type="NCBI Taxonomy" id="148309"/>
    <lineage>
        <taxon>Eukaryota</taxon>
        <taxon>Metazoa</taxon>
        <taxon>Ecdysozoa</taxon>
        <taxon>Nematoda</taxon>
        <taxon>Chromadorea</taxon>
        <taxon>Rhabditida</taxon>
        <taxon>Rhabditina</taxon>
        <taxon>Rhabditomorpha</taxon>
        <taxon>Strongyloidea</taxon>
        <taxon>Metastrongylidae</taxon>
        <taxon>Parelaphostrongylus</taxon>
    </lineage>
</organism>
<keyword evidence="1" id="KW-1133">Transmembrane helix</keyword>
<feature type="transmembrane region" description="Helical" evidence="1">
    <location>
        <begin position="64"/>
        <end position="85"/>
    </location>
</feature>
<sequence length="161" mass="18933">MDTVKRVEFEKCRLHVPANLPDPAAKDGEHSLWRKSIWTWSWSFSLTWQYVTTCDHMIPVLIDFYSTIPVVVLIVIVDCVTLIGMRIKYETLCQNALLVHKKLYFPCWTALPKQVKRVLHYHISEGSVSHVGWAIVADFNEKLDREERLKAPHWDPWSRME</sequence>
<keyword evidence="3" id="KW-1185">Reference proteome</keyword>